<keyword evidence="3" id="KW-0378">Hydrolase</keyword>
<dbReference type="GO" id="GO:0004382">
    <property type="term" value="F:GDP phosphatase activity"/>
    <property type="evidence" value="ECO:0007669"/>
    <property type="project" value="TreeGrafter"/>
</dbReference>
<keyword evidence="7" id="KW-1133">Transmembrane helix</keyword>
<dbReference type="AlphaFoldDB" id="A0A1S3H790"/>
<organism evidence="8 9">
    <name type="scientific">Lingula anatina</name>
    <name type="common">Brachiopod</name>
    <name type="synonym">Lingula unguis</name>
    <dbReference type="NCBI Taxonomy" id="7574"/>
    <lineage>
        <taxon>Eukaryota</taxon>
        <taxon>Metazoa</taxon>
        <taxon>Spiralia</taxon>
        <taxon>Lophotrochozoa</taxon>
        <taxon>Brachiopoda</taxon>
        <taxon>Linguliformea</taxon>
        <taxon>Lingulata</taxon>
        <taxon>Lingulida</taxon>
        <taxon>Linguloidea</taxon>
        <taxon>Lingulidae</taxon>
        <taxon>Lingula</taxon>
    </lineage>
</organism>
<feature type="binding site" evidence="6">
    <location>
        <position position="339"/>
    </location>
    <ligand>
        <name>Ca(2+)</name>
        <dbReference type="ChEBI" id="CHEBI:29108"/>
    </ligand>
</feature>
<sequence>MKMHRSSSFPSNSSVHHWMKAIKAPTPYRIGASVHIKPKVLIAATIMASTVIVIILFMLFPSPPHHLCMDELTGEIKTLYNSTYPLSKPIRTEKEIKFRIAIIADLDTASKHRKKQNTWISFLQKGYLSLSLDHSRASVQWDADKLTLKSGLAQGGRGMELSDLVVFNGKLYTVDDRTGVIYEVYGEEVVPWVLLTDGNGMTAKGFKCEWATVKDESLYVGGLGKEWTTITGEVQNLNPQWVKSIGYKGEVKHLDWHKNYNAMRRKANIDYPGYMIHESGMWSNIHKKWFFLPRRASHERYDEVADESRGTNILLICDEDFKDIELRRVGKLNPTHGFSSFKFIPGTEDRLIVALKSEEVKGKIASYIMVFTIDGDILLDETLIGNFKFEGVEFI</sequence>
<feature type="binding site" evidence="6">
    <location>
        <position position="209"/>
    </location>
    <ligand>
        <name>Ca(2+)</name>
        <dbReference type="ChEBI" id="CHEBI:29108"/>
    </ligand>
</feature>
<evidence type="ECO:0000313" key="9">
    <source>
        <dbReference type="RefSeq" id="XP_013381847.1"/>
    </source>
</evidence>
<keyword evidence="2 6" id="KW-0479">Metal-binding</keyword>
<dbReference type="GO" id="GO:0005509">
    <property type="term" value="F:calcium ion binding"/>
    <property type="evidence" value="ECO:0007669"/>
    <property type="project" value="InterPro"/>
</dbReference>
<feature type="binding site" evidence="6">
    <location>
        <position position="162"/>
    </location>
    <ligand>
        <name>Ca(2+)</name>
        <dbReference type="ChEBI" id="CHEBI:29108"/>
    </ligand>
</feature>
<evidence type="ECO:0000256" key="7">
    <source>
        <dbReference type="SAM" id="Phobius"/>
    </source>
</evidence>
<accession>A0A1S3H790</accession>
<evidence type="ECO:0000256" key="3">
    <source>
        <dbReference type="ARBA" id="ARBA00022801"/>
    </source>
</evidence>
<protein>
    <submittedName>
        <fullName evidence="9">Soluble calcium-activated nucleotidase 1</fullName>
    </submittedName>
</protein>
<dbReference type="PANTHER" id="PTHR13023">
    <property type="entry name" value="APYRASE"/>
    <property type="match status" value="1"/>
</dbReference>
<dbReference type="GO" id="GO:0045134">
    <property type="term" value="F:UDP phosphatase activity"/>
    <property type="evidence" value="ECO:0007669"/>
    <property type="project" value="TreeGrafter"/>
</dbReference>
<proteinExistence type="inferred from homology"/>
<dbReference type="FunCoup" id="A0A1S3H790">
    <property type="interactions" value="852"/>
</dbReference>
<dbReference type="Proteomes" id="UP000085678">
    <property type="component" value="Unplaced"/>
</dbReference>
<dbReference type="PANTHER" id="PTHR13023:SF3">
    <property type="entry name" value="SOLUBLE CALCIUM-ACTIVATED NUCLEOTIDASE 1"/>
    <property type="match status" value="1"/>
</dbReference>
<dbReference type="FunFam" id="2.120.10.100:FF:000001">
    <property type="entry name" value="Soluble calcium-activated nucleotidase 1"/>
    <property type="match status" value="1"/>
</dbReference>
<evidence type="ECO:0000256" key="5">
    <source>
        <dbReference type="ARBA" id="ARBA00025738"/>
    </source>
</evidence>
<evidence type="ECO:0000313" key="8">
    <source>
        <dbReference type="Proteomes" id="UP000085678"/>
    </source>
</evidence>
<reference evidence="9" key="1">
    <citation type="submission" date="2025-08" db="UniProtKB">
        <authorList>
            <consortium name="RefSeq"/>
        </authorList>
    </citation>
    <scope>IDENTIFICATION</scope>
    <source>
        <tissue evidence="9">Gonads</tissue>
    </source>
</reference>
<dbReference type="STRING" id="7574.A0A1S3H790"/>
<evidence type="ECO:0000256" key="6">
    <source>
        <dbReference type="PIRSR" id="PIRSR609283-1"/>
    </source>
</evidence>
<keyword evidence="7" id="KW-0472">Membrane</keyword>
<keyword evidence="7" id="KW-0812">Transmembrane</keyword>
<keyword evidence="4 6" id="KW-0106">Calcium</keyword>
<feature type="binding site" evidence="6">
    <location>
        <position position="278"/>
    </location>
    <ligand>
        <name>Ca(2+)</name>
        <dbReference type="ChEBI" id="CHEBI:29108"/>
    </ligand>
</feature>
<dbReference type="KEGG" id="lak:106152698"/>
<dbReference type="RefSeq" id="XP_013381847.1">
    <property type="nucleotide sequence ID" value="XM_013526393.1"/>
</dbReference>
<dbReference type="InParanoid" id="A0A1S3H790"/>
<feature type="binding site" evidence="6">
    <location>
        <position position="163"/>
    </location>
    <ligand>
        <name>Ca(2+)</name>
        <dbReference type="ChEBI" id="CHEBI:29108"/>
    </ligand>
</feature>
<evidence type="ECO:0000256" key="4">
    <source>
        <dbReference type="ARBA" id="ARBA00022837"/>
    </source>
</evidence>
<keyword evidence="8" id="KW-1185">Reference proteome</keyword>
<dbReference type="OrthoDB" id="25028at2759"/>
<dbReference type="InterPro" id="IPR009283">
    <property type="entry name" value="Apyrase"/>
</dbReference>
<dbReference type="Gene3D" id="2.120.10.100">
    <property type="entry name" value="Apyrase"/>
    <property type="match status" value="1"/>
</dbReference>
<dbReference type="InterPro" id="IPR036258">
    <property type="entry name" value="Apyrase_sf"/>
</dbReference>
<feature type="transmembrane region" description="Helical" evidence="7">
    <location>
        <begin position="40"/>
        <end position="60"/>
    </location>
</feature>
<evidence type="ECO:0000256" key="1">
    <source>
        <dbReference type="ARBA" id="ARBA00001913"/>
    </source>
</evidence>
<comment type="cofactor">
    <cofactor evidence="1 6">
        <name>Ca(2+)</name>
        <dbReference type="ChEBI" id="CHEBI:29108"/>
    </cofactor>
</comment>
<dbReference type="GO" id="GO:0030166">
    <property type="term" value="P:proteoglycan biosynthetic process"/>
    <property type="evidence" value="ECO:0007669"/>
    <property type="project" value="TreeGrafter"/>
</dbReference>
<evidence type="ECO:0000256" key="2">
    <source>
        <dbReference type="ARBA" id="ARBA00022723"/>
    </source>
</evidence>
<gene>
    <name evidence="9" type="primary">LOC106152698</name>
</gene>
<comment type="similarity">
    <text evidence="5">Belongs to the apyrase family.</text>
</comment>
<dbReference type="GeneID" id="106152698"/>
<name>A0A1S3H790_LINAN</name>
<dbReference type="SUPFAM" id="SSF101887">
    <property type="entry name" value="Apyrase"/>
    <property type="match status" value="1"/>
</dbReference>
<dbReference type="Pfam" id="PF06079">
    <property type="entry name" value="Apyrase"/>
    <property type="match status" value="1"/>
</dbReference>
<feature type="binding site" evidence="6">
    <location>
        <position position="390"/>
    </location>
    <ligand>
        <name>Ca(2+)</name>
        <dbReference type="ChEBI" id="CHEBI:29108"/>
    </ligand>
</feature>